<reference evidence="1" key="2">
    <citation type="submission" date="2022-08" db="UniProtKB">
        <authorList>
            <consortium name="EnsemblMetazoa"/>
        </authorList>
    </citation>
    <scope>IDENTIFICATION</scope>
    <source>
        <strain evidence="1">STECLA/ALBI9_A</strain>
    </source>
</reference>
<keyword evidence="2" id="KW-1185">Reference proteome</keyword>
<proteinExistence type="predicted"/>
<name>A0A182FY88_ANOAL</name>
<evidence type="ECO:0000313" key="1">
    <source>
        <dbReference type="EnsemblMetazoa" id="AALB014586-PA"/>
    </source>
</evidence>
<organism evidence="1 2">
    <name type="scientific">Anopheles albimanus</name>
    <name type="common">New world malaria mosquito</name>
    <dbReference type="NCBI Taxonomy" id="7167"/>
    <lineage>
        <taxon>Eukaryota</taxon>
        <taxon>Metazoa</taxon>
        <taxon>Ecdysozoa</taxon>
        <taxon>Arthropoda</taxon>
        <taxon>Hexapoda</taxon>
        <taxon>Insecta</taxon>
        <taxon>Pterygota</taxon>
        <taxon>Neoptera</taxon>
        <taxon>Endopterygota</taxon>
        <taxon>Diptera</taxon>
        <taxon>Nematocera</taxon>
        <taxon>Culicoidea</taxon>
        <taxon>Culicidae</taxon>
        <taxon>Anophelinae</taxon>
        <taxon>Anopheles</taxon>
    </lineage>
</organism>
<dbReference type="VEuPathDB" id="VectorBase:AALB014586"/>
<dbReference type="EnsemblMetazoa" id="AALB014586-RA">
    <property type="protein sequence ID" value="AALB014586-PA"/>
    <property type="gene ID" value="AALB014586"/>
</dbReference>
<reference evidence="1 2" key="1">
    <citation type="journal article" date="2017" name="G3 (Bethesda)">
        <title>The Physical Genome Mapping of Anopheles albimanus Corrected Scaffold Misassemblies and Identified Interarm Rearrangements in Genus Anopheles.</title>
        <authorList>
            <person name="Artemov G.N."/>
            <person name="Peery A.N."/>
            <person name="Jiang X."/>
            <person name="Tu Z."/>
            <person name="Stegniy V.N."/>
            <person name="Sharakhova M.V."/>
            <person name="Sharakhov I.V."/>
        </authorList>
    </citation>
    <scope>NUCLEOTIDE SEQUENCE [LARGE SCALE GENOMIC DNA]</scope>
    <source>
        <strain evidence="1 2">ALBI9_A</strain>
    </source>
</reference>
<dbReference type="Proteomes" id="UP000069272">
    <property type="component" value="Chromosome X"/>
</dbReference>
<sequence>MVFGNITWLSARSVGEDGVCVRARPCVCRPVQKGAGGVFVFIFVFSVALVVCSVPWVYAGDADVVRS</sequence>
<dbReference type="AlphaFoldDB" id="A0A182FY88"/>
<evidence type="ECO:0000313" key="2">
    <source>
        <dbReference type="Proteomes" id="UP000069272"/>
    </source>
</evidence>
<protein>
    <submittedName>
        <fullName evidence="1">Uncharacterized protein</fullName>
    </submittedName>
</protein>
<accession>A0A182FY88</accession>